<feature type="domain" description="AMP-binding enzyme C-terminal" evidence="8">
    <location>
        <begin position="425"/>
        <end position="501"/>
    </location>
</feature>
<reference evidence="9" key="1">
    <citation type="submission" date="2022-09" db="EMBL/GenBank/DDBJ databases">
        <title>Intensive care unit water sources are persistently colonized with multi-drug resistant bacteria and are the site of extensive horizontal gene transfer of antibiotic resistance genes.</title>
        <authorList>
            <person name="Diorio-Toth L."/>
        </authorList>
    </citation>
    <scope>NUCLEOTIDE SEQUENCE</scope>
    <source>
        <strain evidence="9">GD03843</strain>
    </source>
</reference>
<evidence type="ECO:0000313" key="10">
    <source>
        <dbReference type="Proteomes" id="UP001161094"/>
    </source>
</evidence>
<dbReference type="InterPro" id="IPR000873">
    <property type="entry name" value="AMP-dep_synth/lig_dom"/>
</dbReference>
<evidence type="ECO:0000256" key="3">
    <source>
        <dbReference type="ARBA" id="ARBA00022741"/>
    </source>
</evidence>
<dbReference type="EMBL" id="JAOCDZ010000028">
    <property type="protein sequence ID" value="MDH0739712.1"/>
    <property type="molecule type" value="Genomic_DNA"/>
</dbReference>
<evidence type="ECO:0000256" key="6">
    <source>
        <dbReference type="SAM" id="Phobius"/>
    </source>
</evidence>
<dbReference type="SUPFAM" id="SSF56801">
    <property type="entry name" value="Acetyl-CoA synthetase-like"/>
    <property type="match status" value="1"/>
</dbReference>
<evidence type="ECO:0000256" key="4">
    <source>
        <dbReference type="ARBA" id="ARBA00022840"/>
    </source>
</evidence>
<keyword evidence="6" id="KW-0812">Transmembrane</keyword>
<keyword evidence="4" id="KW-0067">ATP-binding</keyword>
<dbReference type="GO" id="GO:0015645">
    <property type="term" value="F:fatty acid ligase activity"/>
    <property type="evidence" value="ECO:0007669"/>
    <property type="project" value="TreeGrafter"/>
</dbReference>
<dbReference type="Gene3D" id="3.30.300.30">
    <property type="match status" value="1"/>
</dbReference>
<dbReference type="GO" id="GO:0004321">
    <property type="term" value="F:fatty-acyl-CoA synthase activity"/>
    <property type="evidence" value="ECO:0007669"/>
    <property type="project" value="TreeGrafter"/>
</dbReference>
<dbReference type="PANTHER" id="PTHR43605:SF10">
    <property type="entry name" value="ACYL-COA SYNTHETASE MEDIUM CHAIN FAMILY MEMBER 3"/>
    <property type="match status" value="1"/>
</dbReference>
<keyword evidence="6" id="KW-1133">Transmembrane helix</keyword>
<keyword evidence="6" id="KW-0472">Membrane</keyword>
<evidence type="ECO:0000259" key="7">
    <source>
        <dbReference type="Pfam" id="PF00501"/>
    </source>
</evidence>
<keyword evidence="3" id="KW-0547">Nucleotide-binding</keyword>
<dbReference type="GO" id="GO:0005524">
    <property type="term" value="F:ATP binding"/>
    <property type="evidence" value="ECO:0007669"/>
    <property type="project" value="UniProtKB-KW"/>
</dbReference>
<feature type="transmembrane region" description="Helical" evidence="6">
    <location>
        <begin position="98"/>
        <end position="121"/>
    </location>
</feature>
<dbReference type="InterPro" id="IPR051087">
    <property type="entry name" value="Mitochondrial_ACSM"/>
</dbReference>
<organism evidence="9 10">
    <name type="scientific">Achromobacter spanius</name>
    <dbReference type="NCBI Taxonomy" id="217203"/>
    <lineage>
        <taxon>Bacteria</taxon>
        <taxon>Pseudomonadati</taxon>
        <taxon>Pseudomonadota</taxon>
        <taxon>Betaproteobacteria</taxon>
        <taxon>Burkholderiales</taxon>
        <taxon>Alcaligenaceae</taxon>
        <taxon>Achromobacter</taxon>
    </lineage>
</organism>
<dbReference type="GO" id="GO:0006637">
    <property type="term" value="P:acyl-CoA metabolic process"/>
    <property type="evidence" value="ECO:0007669"/>
    <property type="project" value="TreeGrafter"/>
</dbReference>
<dbReference type="InterPro" id="IPR045851">
    <property type="entry name" value="AMP-bd_C_sf"/>
</dbReference>
<evidence type="ECO:0000256" key="5">
    <source>
        <dbReference type="SAM" id="MobiDB-lite"/>
    </source>
</evidence>
<dbReference type="AlphaFoldDB" id="A0AA42LUC9"/>
<dbReference type="RefSeq" id="WP_279997278.1">
    <property type="nucleotide sequence ID" value="NZ_JAOCDZ010000028.1"/>
</dbReference>
<feature type="domain" description="AMP-dependent synthetase/ligase" evidence="7">
    <location>
        <begin position="47"/>
        <end position="381"/>
    </location>
</feature>
<comment type="similarity">
    <text evidence="1">Belongs to the ATP-dependent AMP-binding enzyme family.</text>
</comment>
<dbReference type="Pfam" id="PF00501">
    <property type="entry name" value="AMP-binding"/>
    <property type="match status" value="1"/>
</dbReference>
<evidence type="ECO:0000256" key="2">
    <source>
        <dbReference type="ARBA" id="ARBA00022598"/>
    </source>
</evidence>
<dbReference type="GO" id="GO:0016405">
    <property type="term" value="F:CoA-ligase activity"/>
    <property type="evidence" value="ECO:0007669"/>
    <property type="project" value="UniProtKB-ARBA"/>
</dbReference>
<feature type="region of interest" description="Disordered" evidence="5">
    <location>
        <begin position="512"/>
        <end position="531"/>
    </location>
</feature>
<evidence type="ECO:0000259" key="8">
    <source>
        <dbReference type="Pfam" id="PF13193"/>
    </source>
</evidence>
<dbReference type="GO" id="GO:0006633">
    <property type="term" value="P:fatty acid biosynthetic process"/>
    <property type="evidence" value="ECO:0007669"/>
    <property type="project" value="TreeGrafter"/>
</dbReference>
<dbReference type="Proteomes" id="UP001161094">
    <property type="component" value="Unassembled WGS sequence"/>
</dbReference>
<accession>A0AA42LUC9</accession>
<keyword evidence="2" id="KW-0436">Ligase</keyword>
<dbReference type="Pfam" id="PF13193">
    <property type="entry name" value="AMP-binding_C"/>
    <property type="match status" value="1"/>
</dbReference>
<protein>
    <submittedName>
        <fullName evidence="9">Acyl-CoA synthetase</fullName>
    </submittedName>
</protein>
<dbReference type="InterPro" id="IPR025110">
    <property type="entry name" value="AMP-bd_C"/>
</dbReference>
<name>A0AA42LUC9_9BURK</name>
<dbReference type="PANTHER" id="PTHR43605">
    <property type="entry name" value="ACYL-COENZYME A SYNTHETASE"/>
    <property type="match status" value="1"/>
</dbReference>
<proteinExistence type="inferred from homology"/>
<dbReference type="InterPro" id="IPR042099">
    <property type="entry name" value="ANL_N_sf"/>
</dbReference>
<sequence length="531" mass="57589">MTTLTQTTSYADAQALCSQDKLWELFDGNRERMNIAHECIDRHAGKDLPAIILVRAAGGDETFSFQQIAEASSRFAHYLVDQGIRPGDRVAVMLEPSLAFYVAMFGAMKMGAIAVPLFTLFGPDGIRLRVQDCKPRMLVTNAEKAPMVAAADDMRVVIADDGFVAALAPYPAHYDCNTLADDLAIYQYTSGTTRELPDAVKHTHRALVTLMLAALYGTGVRPGDRYMCPSSPAWGHGLWHGTLAPLALGVTIGAYAGKFNAERLLQALQEHGFNNISAAATHYRMMRNSGAAGRYRYQLDKLSFTGEPIDSETSAFVEATFGRPVCSMYGTTEIGVCLVNYPGASDFNVKPGSLGKPVPGLRVEVQDANGAPCPPGVTGELKLWRRDAWVATKDLGRVDEDGYFWHGGRADDVIISAGWTMSAVEIEDAILKHRDVTEAAAIGVPDALRGQVVKAFVVSARPGDDAFVEEIQNTVRSQLAQHEYPRQVVFVPELPKTPAGKIHRRKLREQELANAAASTTDTPKAAPAAHV</sequence>
<evidence type="ECO:0000256" key="1">
    <source>
        <dbReference type="ARBA" id="ARBA00006432"/>
    </source>
</evidence>
<comment type="caution">
    <text evidence="9">The sequence shown here is derived from an EMBL/GenBank/DDBJ whole genome shotgun (WGS) entry which is preliminary data.</text>
</comment>
<evidence type="ECO:0000313" key="9">
    <source>
        <dbReference type="EMBL" id="MDH0739712.1"/>
    </source>
</evidence>
<gene>
    <name evidence="9" type="ORF">N5D93_28170</name>
</gene>
<dbReference type="Gene3D" id="3.40.50.12780">
    <property type="entry name" value="N-terminal domain of ligase-like"/>
    <property type="match status" value="1"/>
</dbReference>